<evidence type="ECO:0000256" key="2">
    <source>
        <dbReference type="ARBA" id="ARBA00008466"/>
    </source>
</evidence>
<dbReference type="Pfam" id="PF01536">
    <property type="entry name" value="SAM_decarbox"/>
    <property type="match status" value="1"/>
</dbReference>
<dbReference type="AlphaFoldDB" id="A0A7J7F2U7"/>
<protein>
    <submittedName>
        <fullName evidence="6">Uncharacterized protein</fullName>
    </submittedName>
</protein>
<organism evidence="6 7">
    <name type="scientific">Diceros bicornis minor</name>
    <name type="common">South-central black rhinoceros</name>
    <dbReference type="NCBI Taxonomy" id="77932"/>
    <lineage>
        <taxon>Eukaryota</taxon>
        <taxon>Metazoa</taxon>
        <taxon>Chordata</taxon>
        <taxon>Craniata</taxon>
        <taxon>Vertebrata</taxon>
        <taxon>Euteleostomi</taxon>
        <taxon>Mammalia</taxon>
        <taxon>Eutheria</taxon>
        <taxon>Laurasiatheria</taxon>
        <taxon>Perissodactyla</taxon>
        <taxon>Rhinocerotidae</taxon>
        <taxon>Diceros</taxon>
    </lineage>
</organism>
<accession>A0A7J7F2U7</accession>
<dbReference type="EMBL" id="JACDTQ010001574">
    <property type="protein sequence ID" value="KAF5921996.1"/>
    <property type="molecule type" value="Genomic_DNA"/>
</dbReference>
<dbReference type="GO" id="GO:0004014">
    <property type="term" value="F:adenosylmethionine decarboxylase activity"/>
    <property type="evidence" value="ECO:0007669"/>
    <property type="project" value="UniProtKB-EC"/>
</dbReference>
<dbReference type="SUPFAM" id="SSF56276">
    <property type="entry name" value="S-adenosylmethionine decarboxylase"/>
    <property type="match status" value="1"/>
</dbReference>
<dbReference type="GO" id="GO:0008295">
    <property type="term" value="P:spermidine biosynthetic process"/>
    <property type="evidence" value="ECO:0007669"/>
    <property type="project" value="UniProtKB-KW"/>
</dbReference>
<dbReference type="InterPro" id="IPR016067">
    <property type="entry name" value="S-AdoMet_deCO2ase_core"/>
</dbReference>
<dbReference type="GO" id="GO:0005829">
    <property type="term" value="C:cytosol"/>
    <property type="evidence" value="ECO:0007669"/>
    <property type="project" value="TreeGrafter"/>
</dbReference>
<evidence type="ECO:0000313" key="6">
    <source>
        <dbReference type="EMBL" id="KAF5921996.1"/>
    </source>
</evidence>
<keyword evidence="4" id="KW-0620">Polyamine biosynthesis</keyword>
<evidence type="ECO:0000256" key="4">
    <source>
        <dbReference type="ARBA" id="ARBA00023115"/>
    </source>
</evidence>
<sequence>MSELDPDVMDQFYMKDGVTAKDVPRVSGICDHHDARFCQIRGNLLTIHVTPEPESSCGSFEINFSLNSYNDPIRKVVGIFKPGKFVTTVCNSEFACLLQKIEGFKGLDCQSAMFSDYDFVFTGFATNQ</sequence>
<keyword evidence="7" id="KW-1185">Reference proteome</keyword>
<reference evidence="6 7" key="1">
    <citation type="journal article" date="2020" name="Mol. Biol. Evol.">
        <title>Interspecific Gene Flow and the Evolution of Specialization in Black and White Rhinoceros.</title>
        <authorList>
            <person name="Moodley Y."/>
            <person name="Westbury M.V."/>
            <person name="Russo I.M."/>
            <person name="Gopalakrishnan S."/>
            <person name="Rakotoarivelo A."/>
            <person name="Olsen R.A."/>
            <person name="Prost S."/>
            <person name="Tunstall T."/>
            <person name="Ryder O.A."/>
            <person name="Dalen L."/>
            <person name="Bruford M.W."/>
        </authorList>
    </citation>
    <scope>NUCLEOTIDE SEQUENCE [LARGE SCALE GENOMIC DNA]</scope>
    <source>
        <strain evidence="6">SBR-YM</strain>
        <tissue evidence="6">Skin</tissue>
    </source>
</reference>
<evidence type="ECO:0000256" key="3">
    <source>
        <dbReference type="ARBA" id="ARBA00023066"/>
    </source>
</evidence>
<gene>
    <name evidence="6" type="ORF">HPG69_015446</name>
</gene>
<name>A0A7J7F2U7_DICBM</name>
<dbReference type="InterPro" id="IPR048283">
    <property type="entry name" value="AdoMetDC-like"/>
</dbReference>
<dbReference type="GO" id="GO:0006597">
    <property type="term" value="P:spermine biosynthetic process"/>
    <property type="evidence" value="ECO:0007669"/>
    <property type="project" value="TreeGrafter"/>
</dbReference>
<evidence type="ECO:0000313" key="7">
    <source>
        <dbReference type="Proteomes" id="UP000551758"/>
    </source>
</evidence>
<dbReference type="UniPathway" id="UPA00331">
    <property type="reaction ID" value="UER00451"/>
</dbReference>
<dbReference type="Gene3D" id="3.60.90.10">
    <property type="entry name" value="S-adenosylmethionine decarboxylase"/>
    <property type="match status" value="1"/>
</dbReference>
<dbReference type="GO" id="GO:0019810">
    <property type="term" value="F:putrescine binding"/>
    <property type="evidence" value="ECO:0007669"/>
    <property type="project" value="TreeGrafter"/>
</dbReference>
<comment type="similarity">
    <text evidence="2">Belongs to the eukaryotic AdoMetDC family.</text>
</comment>
<comment type="catalytic activity">
    <reaction evidence="5">
        <text>S-adenosyl-L-methionine + H(+) = S-adenosyl 3-(methylsulfanyl)propylamine + CO2</text>
        <dbReference type="Rhea" id="RHEA:15981"/>
        <dbReference type="ChEBI" id="CHEBI:15378"/>
        <dbReference type="ChEBI" id="CHEBI:16526"/>
        <dbReference type="ChEBI" id="CHEBI:57443"/>
        <dbReference type="ChEBI" id="CHEBI:59789"/>
        <dbReference type="EC" id="4.1.1.50"/>
    </reaction>
</comment>
<keyword evidence="3" id="KW-0745">Spermidine biosynthesis</keyword>
<dbReference type="Proteomes" id="UP000551758">
    <property type="component" value="Unassembled WGS sequence"/>
</dbReference>
<evidence type="ECO:0000256" key="5">
    <source>
        <dbReference type="ARBA" id="ARBA00048112"/>
    </source>
</evidence>
<evidence type="ECO:0000256" key="1">
    <source>
        <dbReference type="ARBA" id="ARBA00004911"/>
    </source>
</evidence>
<comment type="caution">
    <text evidence="6">The sequence shown here is derived from an EMBL/GenBank/DDBJ whole genome shotgun (WGS) entry which is preliminary data.</text>
</comment>
<dbReference type="PANTHER" id="PTHR11570:SF0">
    <property type="entry name" value="S-ADENOSYLMETHIONINE DECARBOXYLASE PROENZYME"/>
    <property type="match status" value="1"/>
</dbReference>
<proteinExistence type="inferred from homology"/>
<dbReference type="PANTHER" id="PTHR11570">
    <property type="entry name" value="S-ADENOSYLMETHIONINE DECARBOXYLASE"/>
    <property type="match status" value="1"/>
</dbReference>
<comment type="pathway">
    <text evidence="1">Amine and polyamine biosynthesis; S-adenosylmethioninamine biosynthesis; S-adenosylmethioninamine from S-adenosyl-L-methionine: step 1/1.</text>
</comment>